<feature type="signal peptide" evidence="3">
    <location>
        <begin position="1"/>
        <end position="28"/>
    </location>
</feature>
<evidence type="ECO:0000256" key="1">
    <source>
        <dbReference type="SAM" id="MobiDB-lite"/>
    </source>
</evidence>
<feature type="compositionally biased region" description="Low complexity" evidence="1">
    <location>
        <begin position="344"/>
        <end position="355"/>
    </location>
</feature>
<dbReference type="NCBIfam" id="TIGR03934">
    <property type="entry name" value="TQXA_dom"/>
    <property type="match status" value="1"/>
</dbReference>
<keyword evidence="2" id="KW-0472">Membrane</keyword>
<feature type="chain" id="PRO_5047226427" evidence="3">
    <location>
        <begin position="29"/>
        <end position="404"/>
    </location>
</feature>
<organism evidence="5 6">
    <name type="scientific">Streptomonospora algeriensis</name>
    <dbReference type="NCBI Taxonomy" id="995084"/>
    <lineage>
        <taxon>Bacteria</taxon>
        <taxon>Bacillati</taxon>
        <taxon>Actinomycetota</taxon>
        <taxon>Actinomycetes</taxon>
        <taxon>Streptosporangiales</taxon>
        <taxon>Nocardiopsidaceae</taxon>
        <taxon>Streptomonospora</taxon>
    </lineage>
</organism>
<dbReference type="NCBIfam" id="TIGR01167">
    <property type="entry name" value="LPXTG_anchor"/>
    <property type="match status" value="1"/>
</dbReference>
<feature type="region of interest" description="Disordered" evidence="1">
    <location>
        <begin position="312"/>
        <end position="366"/>
    </location>
</feature>
<proteinExistence type="predicted"/>
<evidence type="ECO:0000256" key="2">
    <source>
        <dbReference type="SAM" id="Phobius"/>
    </source>
</evidence>
<keyword evidence="2" id="KW-0812">Transmembrane</keyword>
<evidence type="ECO:0000313" key="6">
    <source>
        <dbReference type="Proteomes" id="UP001596956"/>
    </source>
</evidence>
<evidence type="ECO:0000259" key="4">
    <source>
        <dbReference type="Pfam" id="PF08341"/>
    </source>
</evidence>
<dbReference type="Pfam" id="PF08341">
    <property type="entry name" value="TED"/>
    <property type="match status" value="1"/>
</dbReference>
<keyword evidence="2" id="KW-1133">Transmembrane helix</keyword>
<dbReference type="EMBL" id="JBHTHR010000032">
    <property type="protein sequence ID" value="MFD0800234.1"/>
    <property type="molecule type" value="Genomic_DNA"/>
</dbReference>
<dbReference type="Proteomes" id="UP001596956">
    <property type="component" value="Unassembled WGS sequence"/>
</dbReference>
<keyword evidence="3" id="KW-0732">Signal</keyword>
<evidence type="ECO:0000313" key="5">
    <source>
        <dbReference type="EMBL" id="MFD0800234.1"/>
    </source>
</evidence>
<name>A0ABW3BCZ1_9ACTN</name>
<dbReference type="InterPro" id="IPR013552">
    <property type="entry name" value="Thioester_dom"/>
</dbReference>
<protein>
    <submittedName>
        <fullName evidence="5">Thioester domain-containing protein</fullName>
    </submittedName>
</protein>
<sequence>MSGLLRRCLAVAAAALAVAAGAPAPVSAQDLSRVAPDTEQGATLRLKGGGAATTSLYRLTVGEDTSVEAYCADISTSVNTEAAYTGAAWGSDAAPEVDAAAPGALTWITERSYPSVELERLRAESGVQGLSRPQAIAATQAAIWHHTNGVDLQPASERGSGNAATVVSLYDYLLEGARQHSEEVPGAPLELTPGRVEGADPEKPIGPLTVRTTSPGPVAVWVRGARHGQLTGAGGDPVDLVHDGEEFFLRLPAEAPAGVATVYAKVTDARVRPGRLFVGKNGVETQPLVVAESAVAVANAAVKVDWVYDGGPVDAQPRPEPSASAPAPGKAGGAEPPSAPPATSPGATRSASPSPEEVVVAEDRRPDDHLARTGTWVGTAVIVGLALVALGAAALYLSRRRRAL</sequence>
<feature type="domain" description="Thioester" evidence="4">
    <location>
        <begin position="69"/>
        <end position="177"/>
    </location>
</feature>
<feature type="compositionally biased region" description="Low complexity" evidence="1">
    <location>
        <begin position="321"/>
        <end position="336"/>
    </location>
</feature>
<evidence type="ECO:0000256" key="3">
    <source>
        <dbReference type="SAM" id="SignalP"/>
    </source>
</evidence>
<dbReference type="InterPro" id="IPR023849">
    <property type="entry name" value="TQXA_dom"/>
</dbReference>
<feature type="transmembrane region" description="Helical" evidence="2">
    <location>
        <begin position="376"/>
        <end position="397"/>
    </location>
</feature>
<accession>A0ABW3BCZ1</accession>
<reference evidence="6" key="1">
    <citation type="journal article" date="2019" name="Int. J. Syst. Evol. Microbiol.">
        <title>The Global Catalogue of Microorganisms (GCM) 10K type strain sequencing project: providing services to taxonomists for standard genome sequencing and annotation.</title>
        <authorList>
            <consortium name="The Broad Institute Genomics Platform"/>
            <consortium name="The Broad Institute Genome Sequencing Center for Infectious Disease"/>
            <person name="Wu L."/>
            <person name="Ma J."/>
        </authorList>
    </citation>
    <scope>NUCLEOTIDE SEQUENCE [LARGE SCALE GENOMIC DNA]</scope>
    <source>
        <strain evidence="6">CCUG 63369</strain>
    </source>
</reference>
<keyword evidence="6" id="KW-1185">Reference proteome</keyword>
<gene>
    <name evidence="5" type="ORF">ACFQZU_02725</name>
</gene>
<comment type="caution">
    <text evidence="5">The sequence shown here is derived from an EMBL/GenBank/DDBJ whole genome shotgun (WGS) entry which is preliminary data.</text>
</comment>